<keyword evidence="3" id="KW-1185">Reference proteome</keyword>
<feature type="domain" description="Reverse transcriptase" evidence="1">
    <location>
        <begin position="65"/>
        <end position="202"/>
    </location>
</feature>
<dbReference type="SUPFAM" id="SSF56672">
    <property type="entry name" value="DNA/RNA polymerases"/>
    <property type="match status" value="1"/>
</dbReference>
<evidence type="ECO:0000313" key="3">
    <source>
        <dbReference type="Proteomes" id="UP001157418"/>
    </source>
</evidence>
<dbReference type="EMBL" id="CAKMRJ010005523">
    <property type="protein sequence ID" value="CAH1445510.1"/>
    <property type="molecule type" value="Genomic_DNA"/>
</dbReference>
<dbReference type="InterPro" id="IPR000477">
    <property type="entry name" value="RT_dom"/>
</dbReference>
<sequence>MVGVDRKFIEHKLMTRPGAKEVKQKKRVQGGDRNRAINTEVAKLVEAGIMREAVFPTWIANPVMVRKHDGSWRMCIDISELNKACPKDCYPLLEIDQKVEFLQGFKLKCFLDAYKGYHHILMSREDEEKTAFYTDHGTFCYTKMSFGLKNVGATYQRLVNSILSNQIGRNIEVYVDDMVIKSPDEGRMLRDVEETFRMLEKCIKMLNALNLTMQPDA</sequence>
<gene>
    <name evidence="2" type="ORF">LVIROSA_LOCUS31267</name>
</gene>
<dbReference type="Gene3D" id="3.30.70.270">
    <property type="match status" value="1"/>
</dbReference>
<dbReference type="Proteomes" id="UP001157418">
    <property type="component" value="Unassembled WGS sequence"/>
</dbReference>
<organism evidence="2 3">
    <name type="scientific">Lactuca virosa</name>
    <dbReference type="NCBI Taxonomy" id="75947"/>
    <lineage>
        <taxon>Eukaryota</taxon>
        <taxon>Viridiplantae</taxon>
        <taxon>Streptophyta</taxon>
        <taxon>Embryophyta</taxon>
        <taxon>Tracheophyta</taxon>
        <taxon>Spermatophyta</taxon>
        <taxon>Magnoliopsida</taxon>
        <taxon>eudicotyledons</taxon>
        <taxon>Gunneridae</taxon>
        <taxon>Pentapetalae</taxon>
        <taxon>asterids</taxon>
        <taxon>campanulids</taxon>
        <taxon>Asterales</taxon>
        <taxon>Asteraceae</taxon>
        <taxon>Cichorioideae</taxon>
        <taxon>Cichorieae</taxon>
        <taxon>Lactucinae</taxon>
        <taxon>Lactuca</taxon>
    </lineage>
</organism>
<dbReference type="PANTHER" id="PTHR24559">
    <property type="entry name" value="TRANSPOSON TY3-I GAG-POL POLYPROTEIN"/>
    <property type="match status" value="1"/>
</dbReference>
<dbReference type="Pfam" id="PF00078">
    <property type="entry name" value="RVT_1"/>
    <property type="match status" value="1"/>
</dbReference>
<name>A0AAU9P5M0_9ASTR</name>
<dbReference type="InterPro" id="IPR043128">
    <property type="entry name" value="Rev_trsase/Diguanyl_cyclase"/>
</dbReference>
<dbReference type="CDD" id="cd01647">
    <property type="entry name" value="RT_LTR"/>
    <property type="match status" value="1"/>
</dbReference>
<protein>
    <recommendedName>
        <fullName evidence="1">Reverse transcriptase domain-containing protein</fullName>
    </recommendedName>
</protein>
<dbReference type="InterPro" id="IPR043502">
    <property type="entry name" value="DNA/RNA_pol_sf"/>
</dbReference>
<accession>A0AAU9P5M0</accession>
<dbReference type="PANTHER" id="PTHR24559:SF444">
    <property type="entry name" value="REVERSE TRANSCRIPTASE DOMAIN-CONTAINING PROTEIN"/>
    <property type="match status" value="1"/>
</dbReference>
<proteinExistence type="predicted"/>
<dbReference type="Gene3D" id="3.10.10.10">
    <property type="entry name" value="HIV Type 1 Reverse Transcriptase, subunit A, domain 1"/>
    <property type="match status" value="1"/>
</dbReference>
<comment type="caution">
    <text evidence="2">The sequence shown here is derived from an EMBL/GenBank/DDBJ whole genome shotgun (WGS) entry which is preliminary data.</text>
</comment>
<evidence type="ECO:0000313" key="2">
    <source>
        <dbReference type="EMBL" id="CAH1445510.1"/>
    </source>
</evidence>
<reference evidence="2 3" key="1">
    <citation type="submission" date="2022-01" db="EMBL/GenBank/DDBJ databases">
        <authorList>
            <person name="Xiong W."/>
            <person name="Schranz E."/>
        </authorList>
    </citation>
    <scope>NUCLEOTIDE SEQUENCE [LARGE SCALE GENOMIC DNA]</scope>
</reference>
<dbReference type="AlphaFoldDB" id="A0AAU9P5M0"/>
<evidence type="ECO:0000259" key="1">
    <source>
        <dbReference type="Pfam" id="PF00078"/>
    </source>
</evidence>
<dbReference type="InterPro" id="IPR053134">
    <property type="entry name" value="RNA-dir_DNA_polymerase"/>
</dbReference>